<proteinExistence type="predicted"/>
<feature type="non-terminal residue" evidence="2">
    <location>
        <position position="338"/>
    </location>
</feature>
<feature type="domain" description="Integrase catalytic" evidence="1">
    <location>
        <begin position="168"/>
        <end position="330"/>
    </location>
</feature>
<dbReference type="PROSITE" id="PS50994">
    <property type="entry name" value="INTEGRASE"/>
    <property type="match status" value="1"/>
</dbReference>
<evidence type="ECO:0000259" key="1">
    <source>
        <dbReference type="PROSITE" id="PS50994"/>
    </source>
</evidence>
<protein>
    <recommendedName>
        <fullName evidence="1">Integrase catalytic domain-containing protein</fullName>
    </recommendedName>
</protein>
<dbReference type="PANTHER" id="PTHR47515">
    <property type="entry name" value="LOW CALCIUM RESPONSE LOCUS PROTEIN T"/>
    <property type="match status" value="1"/>
</dbReference>
<dbReference type="GO" id="GO:0015074">
    <property type="term" value="P:DNA integration"/>
    <property type="evidence" value="ECO:0007669"/>
    <property type="project" value="InterPro"/>
</dbReference>
<organism evidence="2 3">
    <name type="scientific">Candidatus Shapirobacteria bacterium CG03_land_8_20_14_0_80_39_12</name>
    <dbReference type="NCBI Taxonomy" id="1974879"/>
    <lineage>
        <taxon>Bacteria</taxon>
        <taxon>Candidatus Shapironibacteriota</taxon>
    </lineage>
</organism>
<dbReference type="Proteomes" id="UP000229631">
    <property type="component" value="Unassembled WGS sequence"/>
</dbReference>
<dbReference type="Gene3D" id="3.30.420.10">
    <property type="entry name" value="Ribonuclease H-like superfamily/Ribonuclease H"/>
    <property type="match status" value="1"/>
</dbReference>
<sequence>MYQIAIKPRNEYDHWRALSNYWMLSPKAKQRLEWMIFYYSIGQKSVKATTDYFGISRKTFWKWKGRFNPKIIQSLEEKSKAPKTRRTWQVTDIEEKRVIELRTKYLKYGKKKLKILYQGLYKENISTWKIERVVRKHNLYPDPEEHKKSVRRLKRRVLRPKVRLHEFKKILPDITLWHTDSVLIWWYGQRRIIFTAIEDSTKLAFARVYQSGSSRQATDFLQRLVYLTNGKLKIIHSDNGSEFAGEFEKACFALGISQVYSRARTPKDNPSLERFNWTIQDEWLSMSEVGLDDIQEANLDLTAWLIEYNSVRPHQTLDYQTPLSYAQTYKPEVLPMTP</sequence>
<dbReference type="InterPro" id="IPR036397">
    <property type="entry name" value="RNaseH_sf"/>
</dbReference>
<dbReference type="InterPro" id="IPR001584">
    <property type="entry name" value="Integrase_cat-core"/>
</dbReference>
<name>A0A2M7BB48_9BACT</name>
<evidence type="ECO:0000313" key="3">
    <source>
        <dbReference type="Proteomes" id="UP000229631"/>
    </source>
</evidence>
<dbReference type="EMBL" id="PEVC01000056">
    <property type="protein sequence ID" value="PIV00331.1"/>
    <property type="molecule type" value="Genomic_DNA"/>
</dbReference>
<reference evidence="3" key="1">
    <citation type="submission" date="2017-09" db="EMBL/GenBank/DDBJ databases">
        <title>Depth-based differentiation of microbial function through sediment-hosted aquifers and enrichment of novel symbionts in the deep terrestrial subsurface.</title>
        <authorList>
            <person name="Probst A.J."/>
            <person name="Ladd B."/>
            <person name="Jarett J.K."/>
            <person name="Geller-Mcgrath D.E."/>
            <person name="Sieber C.M.K."/>
            <person name="Emerson J.B."/>
            <person name="Anantharaman K."/>
            <person name="Thomas B.C."/>
            <person name="Malmstrom R."/>
            <person name="Stieglmeier M."/>
            <person name="Klingl A."/>
            <person name="Woyke T."/>
            <person name="Ryan C.M."/>
            <person name="Banfield J.F."/>
        </authorList>
    </citation>
    <scope>NUCLEOTIDE SEQUENCE [LARGE SCALE GENOMIC DNA]</scope>
</reference>
<evidence type="ECO:0000313" key="2">
    <source>
        <dbReference type="EMBL" id="PIV00331.1"/>
    </source>
</evidence>
<dbReference type="SUPFAM" id="SSF53098">
    <property type="entry name" value="Ribonuclease H-like"/>
    <property type="match status" value="1"/>
</dbReference>
<dbReference type="Pfam" id="PF13683">
    <property type="entry name" value="rve_3"/>
    <property type="match status" value="1"/>
</dbReference>
<dbReference type="PANTHER" id="PTHR47515:SF1">
    <property type="entry name" value="BLR2054 PROTEIN"/>
    <property type="match status" value="1"/>
</dbReference>
<comment type="caution">
    <text evidence="2">The sequence shown here is derived from an EMBL/GenBank/DDBJ whole genome shotgun (WGS) entry which is preliminary data.</text>
</comment>
<dbReference type="InterPro" id="IPR012337">
    <property type="entry name" value="RNaseH-like_sf"/>
</dbReference>
<accession>A0A2M7BB48</accession>
<dbReference type="GO" id="GO:0003676">
    <property type="term" value="F:nucleic acid binding"/>
    <property type="evidence" value="ECO:0007669"/>
    <property type="project" value="InterPro"/>
</dbReference>
<gene>
    <name evidence="2" type="ORF">COS54_03185</name>
</gene>
<dbReference type="AlphaFoldDB" id="A0A2M7BB48"/>